<evidence type="ECO:0000313" key="3">
    <source>
        <dbReference type="Proteomes" id="UP000245934"/>
    </source>
</evidence>
<dbReference type="OrthoDB" id="117956at2157"/>
<feature type="domain" description="Fervidolysin-like N-terminal prodomain" evidence="1">
    <location>
        <begin position="51"/>
        <end position="123"/>
    </location>
</feature>
<dbReference type="GeneID" id="97608054"/>
<dbReference type="EMBL" id="QGMZ01000016">
    <property type="protein sequence ID" value="PWR74615.1"/>
    <property type="molecule type" value="Genomic_DNA"/>
</dbReference>
<reference evidence="2 3" key="1">
    <citation type="submission" date="2018-05" db="EMBL/GenBank/DDBJ databases">
        <title>Draft genome of Methanospirillum stamsii Pt1.</title>
        <authorList>
            <person name="Dueholm M.S."/>
            <person name="Nielsen P.H."/>
            <person name="Bakmann L.F."/>
            <person name="Otzen D.E."/>
        </authorList>
    </citation>
    <scope>NUCLEOTIDE SEQUENCE [LARGE SCALE GENOMIC DNA]</scope>
    <source>
        <strain evidence="2 3">Pt1</strain>
    </source>
</reference>
<evidence type="ECO:0000259" key="1">
    <source>
        <dbReference type="Pfam" id="PF22148"/>
    </source>
</evidence>
<keyword evidence="3" id="KW-1185">Reference proteome</keyword>
<sequence length="242" mass="26567">MHKSIGLVLVLGFVILLGVYVFADGNTQVSKGGNDVTDPVDAVNNTTMQSEILVRFNPDLWNTTALQHAAQASHEYIGATVEMDYEDLGLDGLQLVLLPPGMTVEEGTAYYESLPYVLYAEPNAVYTIESTSNQTEEKEDEKPVSTKAVNNTVENPLRLLVQFNVSAFSDTEKLNEFANTTHISLNATMVKDYTADGLSGLQLIELPDKMTLEEGVSAYSNQTPVLFVEPDYEVSIEKTDES</sequence>
<dbReference type="AlphaFoldDB" id="A0A2V2N7U7"/>
<comment type="caution">
    <text evidence="2">The sequence shown here is derived from an EMBL/GenBank/DDBJ whole genome shotgun (WGS) entry which is preliminary data.</text>
</comment>
<name>A0A2V2N7U7_9EURY</name>
<dbReference type="InterPro" id="IPR054399">
    <property type="entry name" value="Fervidolysin-like_N_prodom"/>
</dbReference>
<organism evidence="2 3">
    <name type="scientific">Methanospirillum stamsii</name>
    <dbReference type="NCBI Taxonomy" id="1277351"/>
    <lineage>
        <taxon>Archaea</taxon>
        <taxon>Methanobacteriati</taxon>
        <taxon>Methanobacteriota</taxon>
        <taxon>Stenosarchaea group</taxon>
        <taxon>Methanomicrobia</taxon>
        <taxon>Methanomicrobiales</taxon>
        <taxon>Methanospirillaceae</taxon>
        <taxon>Methanospirillum</taxon>
    </lineage>
</organism>
<dbReference type="Pfam" id="PF22148">
    <property type="entry name" value="Fervidolysin_NPro-like"/>
    <property type="match status" value="1"/>
</dbReference>
<protein>
    <recommendedName>
        <fullName evidence="1">Fervidolysin-like N-terminal prodomain domain-containing protein</fullName>
    </recommendedName>
</protein>
<dbReference type="Proteomes" id="UP000245934">
    <property type="component" value="Unassembled WGS sequence"/>
</dbReference>
<gene>
    <name evidence="2" type="ORF">DLD82_08520</name>
</gene>
<dbReference type="RefSeq" id="WP_109940695.1">
    <property type="nucleotide sequence ID" value="NZ_CP176366.1"/>
</dbReference>
<evidence type="ECO:0000313" key="2">
    <source>
        <dbReference type="EMBL" id="PWR74615.1"/>
    </source>
</evidence>
<proteinExistence type="predicted"/>
<accession>A0A2V2N7U7</accession>